<name>A0A845A393_9SPHN</name>
<protein>
    <submittedName>
        <fullName evidence="1">Histidine kinase</fullName>
    </submittedName>
</protein>
<comment type="caution">
    <text evidence="1">The sequence shown here is derived from an EMBL/GenBank/DDBJ whole genome shotgun (WGS) entry which is preliminary data.</text>
</comment>
<dbReference type="EMBL" id="WTYH01000001">
    <property type="protein sequence ID" value="MXO94398.1"/>
    <property type="molecule type" value="Genomic_DNA"/>
</dbReference>
<keyword evidence="2" id="KW-1185">Reference proteome</keyword>
<proteinExistence type="predicted"/>
<reference evidence="1 2" key="1">
    <citation type="submission" date="2019-12" db="EMBL/GenBank/DDBJ databases">
        <title>Genomic-based taxomic classification of the family Erythrobacteraceae.</title>
        <authorList>
            <person name="Xu L."/>
        </authorList>
    </citation>
    <scope>NUCLEOTIDE SEQUENCE [LARGE SCALE GENOMIC DNA]</scope>
    <source>
        <strain evidence="1 2">RC4-10-4</strain>
    </source>
</reference>
<dbReference type="SUPFAM" id="SSF52172">
    <property type="entry name" value="CheY-like"/>
    <property type="match status" value="1"/>
</dbReference>
<dbReference type="Gene3D" id="3.40.50.2300">
    <property type="match status" value="1"/>
</dbReference>
<dbReference type="InterPro" id="IPR011006">
    <property type="entry name" value="CheY-like_superfamily"/>
</dbReference>
<dbReference type="RefSeq" id="WP_131453915.1">
    <property type="nucleotide sequence ID" value="NZ_WTYH01000001.1"/>
</dbReference>
<organism evidence="1 2">
    <name type="scientific">Aurantiacibacter arachoides</name>
    <dbReference type="NCBI Taxonomy" id="1850444"/>
    <lineage>
        <taxon>Bacteria</taxon>
        <taxon>Pseudomonadati</taxon>
        <taxon>Pseudomonadota</taxon>
        <taxon>Alphaproteobacteria</taxon>
        <taxon>Sphingomonadales</taxon>
        <taxon>Erythrobacteraceae</taxon>
        <taxon>Aurantiacibacter</taxon>
    </lineage>
</organism>
<keyword evidence="1" id="KW-0418">Kinase</keyword>
<sequence>MINREAILLFIGDRPVLSSLQFSLAVEGFQVVDAAADEIDPTVAAALVIDQTYLGDGVAVLRDLRMQGFMVPAIVLATNPNAELRARVNAMSAELIEKPLLGDELSHAIRALLAIRKAA</sequence>
<dbReference type="GO" id="GO:0016301">
    <property type="term" value="F:kinase activity"/>
    <property type="evidence" value="ECO:0007669"/>
    <property type="project" value="UniProtKB-KW"/>
</dbReference>
<dbReference type="OrthoDB" id="8030657at2"/>
<dbReference type="AlphaFoldDB" id="A0A845A393"/>
<dbReference type="Proteomes" id="UP000460626">
    <property type="component" value="Unassembled WGS sequence"/>
</dbReference>
<evidence type="ECO:0000313" key="1">
    <source>
        <dbReference type="EMBL" id="MXO94398.1"/>
    </source>
</evidence>
<keyword evidence="1" id="KW-0808">Transferase</keyword>
<gene>
    <name evidence="1" type="ORF">GRI62_12405</name>
</gene>
<accession>A0A845A393</accession>
<evidence type="ECO:0000313" key="2">
    <source>
        <dbReference type="Proteomes" id="UP000460626"/>
    </source>
</evidence>